<evidence type="ECO:0000313" key="3">
    <source>
        <dbReference type="EMBL" id="AHC14819.1"/>
    </source>
</evidence>
<dbReference type="OrthoDB" id="9784811at2"/>
<evidence type="ECO:0000313" key="4">
    <source>
        <dbReference type="Proteomes" id="UP000018680"/>
    </source>
</evidence>
<dbReference type="PANTHER" id="PTHR30105">
    <property type="entry name" value="UNCHARACTERIZED YIBQ-RELATED"/>
    <property type="match status" value="1"/>
</dbReference>
<keyword evidence="4" id="KW-1185">Reference proteome</keyword>
<feature type="region of interest" description="Disordered" evidence="1">
    <location>
        <begin position="1"/>
        <end position="34"/>
    </location>
</feature>
<dbReference type="eggNOG" id="COG2861">
    <property type="taxonomic scope" value="Bacteria"/>
</dbReference>
<sequence length="361" mass="38900">MRKNSGSSKQTQSKRKPAGSRSGSRRSSGASLTPAAKRERFVRNITALLAVIVLALAGIYLLIPSGTDQSIAARDSGRGVGESETPLPVPAEPRADESAGAAEESGSGYRDSGVTGAGKSAETPASGEPEGEAALPVKIRPKLVVVIDDVGYNVEGLKPFLEIPVPVTFAVLPRLDYSRETARLISDAGQELILHLPMESQNGQDPGPGTLRSNMSGDELLREIQGNAATVPGIIGMNNHMGSKGTEDRRIVREVLEYARRDSLFFLDSRTSPQTVVPEIARDMNMKILERDIFLDNSQDTGYIMEALEKGKAVARDQGHAILIGHVWTEELAEILLENYPFIMEEGFDFATLSSIIMKGE</sequence>
<dbReference type="EMBL" id="CP006939">
    <property type="protein sequence ID" value="AHC14819.1"/>
    <property type="molecule type" value="Genomic_DNA"/>
</dbReference>
<dbReference type="HOGENOM" id="CLU_041643_5_1_12"/>
<dbReference type="InterPro" id="IPR011330">
    <property type="entry name" value="Glyco_hydro/deAcase_b/a-brl"/>
</dbReference>
<feature type="region of interest" description="Disordered" evidence="1">
    <location>
        <begin position="71"/>
        <end position="133"/>
    </location>
</feature>
<keyword evidence="2" id="KW-0812">Transmembrane</keyword>
<dbReference type="CDD" id="cd10936">
    <property type="entry name" value="CE4_DAC2"/>
    <property type="match status" value="1"/>
</dbReference>
<dbReference type="InterPro" id="IPR006837">
    <property type="entry name" value="Divergent_DAC"/>
</dbReference>
<protein>
    <submittedName>
        <fullName evidence="3">Putative periplasmic protein</fullName>
    </submittedName>
</protein>
<keyword evidence="2" id="KW-0472">Membrane</keyword>
<dbReference type="PANTHER" id="PTHR30105:SF2">
    <property type="entry name" value="DIVERGENT POLYSACCHARIDE DEACETYLASE SUPERFAMILY"/>
    <property type="match status" value="1"/>
</dbReference>
<feature type="compositionally biased region" description="Low complexity" evidence="1">
    <location>
        <begin position="19"/>
        <end position="31"/>
    </location>
</feature>
<gene>
    <name evidence="3" type="ORF">L21SP2_1420</name>
</gene>
<evidence type="ECO:0000256" key="2">
    <source>
        <dbReference type="SAM" id="Phobius"/>
    </source>
</evidence>
<dbReference type="Proteomes" id="UP000018680">
    <property type="component" value="Chromosome"/>
</dbReference>
<feature type="compositionally biased region" description="Low complexity" evidence="1">
    <location>
        <begin position="98"/>
        <end position="108"/>
    </location>
</feature>
<evidence type="ECO:0000256" key="1">
    <source>
        <dbReference type="SAM" id="MobiDB-lite"/>
    </source>
</evidence>
<feature type="transmembrane region" description="Helical" evidence="2">
    <location>
        <begin position="45"/>
        <end position="63"/>
    </location>
</feature>
<dbReference type="RefSeq" id="WP_024267742.1">
    <property type="nucleotide sequence ID" value="NC_023035.1"/>
</dbReference>
<dbReference type="STRING" id="1307761.L21SP2_1420"/>
<dbReference type="AlphaFoldDB" id="V5WGX8"/>
<organism evidence="3 4">
    <name type="scientific">Salinispira pacifica</name>
    <dbReference type="NCBI Taxonomy" id="1307761"/>
    <lineage>
        <taxon>Bacteria</taxon>
        <taxon>Pseudomonadati</taxon>
        <taxon>Spirochaetota</taxon>
        <taxon>Spirochaetia</taxon>
        <taxon>Spirochaetales</taxon>
        <taxon>Spirochaetaceae</taxon>
        <taxon>Salinispira</taxon>
    </lineage>
</organism>
<reference evidence="3 4" key="1">
    <citation type="journal article" date="2015" name="Stand. Genomic Sci.">
        <title>Complete genome sequence and description of Salinispira pacifica gen. nov., sp. nov., a novel spirochaete isolated form a hypersaline microbial mat.</title>
        <authorList>
            <person name="Ben Hania W."/>
            <person name="Joseph M."/>
            <person name="Schumann P."/>
            <person name="Bunk B."/>
            <person name="Fiebig A."/>
            <person name="Sproer C."/>
            <person name="Klenk H.P."/>
            <person name="Fardeau M.L."/>
            <person name="Spring S."/>
        </authorList>
    </citation>
    <scope>NUCLEOTIDE SEQUENCE [LARGE SCALE GENOMIC DNA]</scope>
    <source>
        <strain evidence="3 4">L21-RPul-D2</strain>
    </source>
</reference>
<accession>V5WGX8</accession>
<dbReference type="Gene3D" id="3.20.20.370">
    <property type="entry name" value="Glycoside hydrolase/deacetylase"/>
    <property type="match status" value="1"/>
</dbReference>
<proteinExistence type="predicted"/>
<dbReference type="GO" id="GO:0005975">
    <property type="term" value="P:carbohydrate metabolic process"/>
    <property type="evidence" value="ECO:0007669"/>
    <property type="project" value="InterPro"/>
</dbReference>
<name>V5WGX8_9SPIO</name>
<dbReference type="SUPFAM" id="SSF88713">
    <property type="entry name" value="Glycoside hydrolase/deacetylase"/>
    <property type="match status" value="1"/>
</dbReference>
<dbReference type="Pfam" id="PF04748">
    <property type="entry name" value="Polysacc_deac_2"/>
    <property type="match status" value="1"/>
</dbReference>
<feature type="compositionally biased region" description="Polar residues" evidence="1">
    <location>
        <begin position="1"/>
        <end position="11"/>
    </location>
</feature>
<dbReference type="KEGG" id="slr:L21SP2_1420"/>
<keyword evidence="2" id="KW-1133">Transmembrane helix</keyword>